<dbReference type="Gene3D" id="6.10.250.3160">
    <property type="match status" value="1"/>
</dbReference>
<comment type="domain">
    <text evidence="7">The N-terminal zinc finger binds to poly(A) RNA.</text>
</comment>
<dbReference type="InterPro" id="IPR041332">
    <property type="entry name" value="Pan3_CK"/>
</dbReference>
<evidence type="ECO:0000256" key="5">
    <source>
        <dbReference type="ARBA" id="ARBA00022840"/>
    </source>
</evidence>
<feature type="region of interest" description="Knob domain" evidence="7">
    <location>
        <begin position="538"/>
        <end position="639"/>
    </location>
</feature>
<dbReference type="Gene3D" id="1.20.5.5160">
    <property type="match status" value="1"/>
</dbReference>
<sequence length="639" mass="71693">MATTRYPNTNDLRRQVGSPRSKGRENKDTLCRNILIYGNCRYEDQGCTFKHADPSKASSPPDFAANLAKKAFNVESPSFTPAPQQAASKKSTFSSQAASAAPFTPRGVGEAVQFNPAAIREFTPQNYEAGNGNASGSGQDNGIYSDPFAMGSLSQALPNAQFNPYAGGDPTTLPGSNAAFFSQQFSSGPLPPPNYHLYQPVDSFRLDLQPWQRTTYDFFIPAKMREEMQKKMFATQQIMPNSGLPQLERWHSLFPLDTNNRKNTTSFSYPSWMYKAKHITKDRYYSLRRLEGYRLTNENAILKVMKEWKKIKNGSIVTVHEIFTTREFGDSSLIFVYDWHPLAKTLQEHYFHVTPGTRYRPTAIPEATLWGYICQITNALKTIHSSGLAARCLELSKIIVTDKNRIRLAACSILDVVNFETDKRTLEELQQDDLVKFGKVVLSLATNTQAFHPGSIAAALESLGTRFTTNFKEAVTWLVSPPCAGESKSIDNFIGGVATQMTTFFDLSLQERDEVHCHFGRELENGRIARLLMKLATINERGDFAGVRDWSENGDRYILKLFRDYVFHQVEADGRPALGVGHMLSCMNKLDAGTDEMLMLTSADNETVFVLSYRELKKMFDRAFNELVKQSKEGAPGSN</sequence>
<comment type="domain">
    <text evidence="7">The pseudokinase domain, the coiled-coil (CC), and C-terminal knob domain (CK) form a structural unit (PKC) that forms an extensive high-affinity interaction surface for PAN2.</text>
</comment>
<dbReference type="PANTHER" id="PTHR12272:SF11">
    <property type="entry name" value="PAN2-PAN3 DEADENYLATION COMPLEX SUBUNIT PAN3"/>
    <property type="match status" value="1"/>
</dbReference>
<dbReference type="GO" id="GO:0031251">
    <property type="term" value="C:PAN complex"/>
    <property type="evidence" value="ECO:0007669"/>
    <property type="project" value="UniProtKB-UniRule"/>
</dbReference>
<keyword evidence="2 7" id="KW-0963">Cytoplasm</keyword>
<evidence type="ECO:0000256" key="4">
    <source>
        <dbReference type="ARBA" id="ARBA00022741"/>
    </source>
</evidence>
<dbReference type="EMBL" id="JAUKUD010000001">
    <property type="protein sequence ID" value="KAK0753604.1"/>
    <property type="molecule type" value="Genomic_DNA"/>
</dbReference>
<protein>
    <recommendedName>
        <fullName evidence="7">PAN2-PAN3 deadenylation complex subunit PAN3</fullName>
    </recommendedName>
    <alternativeName>
        <fullName evidence="7">PAB1P-dependent poly(A)-specific ribonuclease</fullName>
    </alternativeName>
    <alternativeName>
        <fullName evidence="7">Poly(A)-nuclease deadenylation complex subunit 3</fullName>
        <shortName evidence="7">PAN deadenylation complex subunit 3</shortName>
    </alternativeName>
</protein>
<evidence type="ECO:0000256" key="2">
    <source>
        <dbReference type="ARBA" id="ARBA00022490"/>
    </source>
</evidence>
<keyword evidence="5 7" id="KW-0067">ATP-binding</keyword>
<dbReference type="GO" id="GO:0006397">
    <property type="term" value="P:mRNA processing"/>
    <property type="evidence" value="ECO:0007669"/>
    <property type="project" value="UniProtKB-KW"/>
</dbReference>
<evidence type="ECO:0000313" key="11">
    <source>
        <dbReference type="EMBL" id="KAK0753604.1"/>
    </source>
</evidence>
<dbReference type="AlphaFoldDB" id="A0AA40F9D1"/>
<feature type="coiled-coil region" evidence="7">
    <location>
        <begin position="499"/>
        <end position="537"/>
    </location>
</feature>
<keyword evidence="8" id="KW-0479">Metal-binding</keyword>
<dbReference type="GO" id="GO:0000289">
    <property type="term" value="P:nuclear-transcribed mRNA poly(A) tail shortening"/>
    <property type="evidence" value="ECO:0007669"/>
    <property type="project" value="UniProtKB-UniRule"/>
</dbReference>
<dbReference type="Pfam" id="PF18101">
    <property type="entry name" value="Pan3_CK"/>
    <property type="match status" value="1"/>
</dbReference>
<dbReference type="GO" id="GO:0008143">
    <property type="term" value="F:poly(A) binding"/>
    <property type="evidence" value="ECO:0007669"/>
    <property type="project" value="TreeGrafter"/>
</dbReference>
<accession>A0AA40F9D1</accession>
<keyword evidence="3 7" id="KW-0507">mRNA processing</keyword>
<proteinExistence type="inferred from homology"/>
<feature type="binding site" evidence="7">
    <location>
        <position position="288"/>
    </location>
    <ligand>
        <name>ATP</name>
        <dbReference type="ChEBI" id="CHEBI:30616"/>
    </ligand>
</feature>
<evidence type="ECO:0000256" key="7">
    <source>
        <dbReference type="HAMAP-Rule" id="MF_03181"/>
    </source>
</evidence>
<comment type="caution">
    <text evidence="7">Lacks conserved residue(s) required for the propagation of feature annotation.</text>
</comment>
<dbReference type="InterPro" id="IPR011009">
    <property type="entry name" value="Kinase-like_dom_sf"/>
</dbReference>
<reference evidence="11" key="1">
    <citation type="submission" date="2023-06" db="EMBL/GenBank/DDBJ databases">
        <title>Genome-scale phylogeny and comparative genomics of the fungal order Sordariales.</title>
        <authorList>
            <consortium name="Lawrence Berkeley National Laboratory"/>
            <person name="Hensen N."/>
            <person name="Bonometti L."/>
            <person name="Westerberg I."/>
            <person name="Brannstrom I.O."/>
            <person name="Guillou S."/>
            <person name="Cros-Aarteil S."/>
            <person name="Calhoun S."/>
            <person name="Haridas S."/>
            <person name="Kuo A."/>
            <person name="Mondo S."/>
            <person name="Pangilinan J."/>
            <person name="Riley R."/>
            <person name="LaButti K."/>
            <person name="Andreopoulos B."/>
            <person name="Lipzen A."/>
            <person name="Chen C."/>
            <person name="Yanf M."/>
            <person name="Daum C."/>
            <person name="Ng V."/>
            <person name="Clum A."/>
            <person name="Steindorff A."/>
            <person name="Ohm R."/>
            <person name="Martin F."/>
            <person name="Silar P."/>
            <person name="Natvig D."/>
            <person name="Lalanne C."/>
            <person name="Gautier V."/>
            <person name="Ament-velasquez S.L."/>
            <person name="Kruys A."/>
            <person name="Hutchinson M.I."/>
            <person name="Powell A.J."/>
            <person name="Barry K."/>
            <person name="Miller A.N."/>
            <person name="Grigoriev I.V."/>
            <person name="Debuchy R."/>
            <person name="Gladieux P."/>
            <person name="Thoren M.H."/>
            <person name="Johannesson H."/>
        </authorList>
    </citation>
    <scope>NUCLEOTIDE SEQUENCE</scope>
    <source>
        <strain evidence="11">SMH3187-1</strain>
    </source>
</reference>
<dbReference type="GO" id="GO:0008270">
    <property type="term" value="F:zinc ion binding"/>
    <property type="evidence" value="ECO:0007669"/>
    <property type="project" value="UniProtKB-KW"/>
</dbReference>
<evidence type="ECO:0000256" key="3">
    <source>
        <dbReference type="ARBA" id="ARBA00022664"/>
    </source>
</evidence>
<evidence type="ECO:0000256" key="1">
    <source>
        <dbReference type="ARBA" id="ARBA00004496"/>
    </source>
</evidence>
<feature type="binding site" evidence="7">
    <location>
        <begin position="396"/>
        <end position="397"/>
    </location>
    <ligand>
        <name>ATP</name>
        <dbReference type="ChEBI" id="CHEBI:30616"/>
    </ligand>
</feature>
<name>A0AA40F9D1_9PEZI</name>
<comment type="subunit">
    <text evidence="7">Homodimer. Forms a heterotrimer with a catalytic subunit PAN2 to form the poly(A)-nuclease (PAN) deadenylation complex. Interacts (via PAM-2 motif) with poly(A)-binding protein PAB1 (via PABC domain), conferring substrate specificity of the enzyme complex.</text>
</comment>
<dbReference type="Gene3D" id="1.10.287.3700">
    <property type="match status" value="1"/>
</dbReference>
<evidence type="ECO:0000256" key="8">
    <source>
        <dbReference type="PROSITE-ProRule" id="PRU00723"/>
    </source>
</evidence>
<dbReference type="PANTHER" id="PTHR12272">
    <property type="entry name" value="DEADENYLATION COMPLEX SUBUNIT PAN3"/>
    <property type="match status" value="1"/>
</dbReference>
<evidence type="ECO:0000313" key="12">
    <source>
        <dbReference type="Proteomes" id="UP001172155"/>
    </source>
</evidence>
<evidence type="ECO:0000259" key="10">
    <source>
        <dbReference type="PROSITE" id="PS50103"/>
    </source>
</evidence>
<keyword evidence="12" id="KW-1185">Reference proteome</keyword>
<gene>
    <name evidence="7" type="primary">PAN3</name>
    <name evidence="11" type="ORF">B0T18DRAFT_385619</name>
</gene>
<dbReference type="GO" id="GO:0000932">
    <property type="term" value="C:P-body"/>
    <property type="evidence" value="ECO:0007669"/>
    <property type="project" value="TreeGrafter"/>
</dbReference>
<feature type="domain" description="C3H1-type" evidence="10">
    <location>
        <begin position="25"/>
        <end position="54"/>
    </location>
</feature>
<keyword evidence="8" id="KW-0862">Zinc</keyword>
<keyword evidence="6 7" id="KW-0175">Coiled coil</keyword>
<comment type="subcellular location">
    <subcellularLocation>
        <location evidence="1 7">Cytoplasm</location>
    </subcellularLocation>
</comment>
<feature type="compositionally biased region" description="Polar residues" evidence="9">
    <location>
        <begin position="1"/>
        <end position="10"/>
    </location>
</feature>
<comment type="caution">
    <text evidence="11">The sequence shown here is derived from an EMBL/GenBank/DDBJ whole genome shotgun (WGS) entry which is preliminary data.</text>
</comment>
<dbReference type="Pfam" id="PF25586">
    <property type="entry name" value="zf-CCCH_PAN3"/>
    <property type="match status" value="1"/>
</dbReference>
<dbReference type="InterPro" id="IPR030844">
    <property type="entry name" value="PAN3"/>
</dbReference>
<feature type="zinc finger region" description="C3H1-type" evidence="8">
    <location>
        <begin position="25"/>
        <end position="54"/>
    </location>
</feature>
<dbReference type="HAMAP" id="MF_03181">
    <property type="entry name" value="PAN3"/>
    <property type="match status" value="1"/>
</dbReference>
<comment type="similarity">
    <text evidence="7">Belongs to the protein kinase superfamily. PAN3 family.</text>
</comment>
<dbReference type="InterPro" id="IPR000571">
    <property type="entry name" value="Znf_CCCH"/>
</dbReference>
<keyword evidence="4 7" id="KW-0547">Nucleotide-binding</keyword>
<dbReference type="PROSITE" id="PS50103">
    <property type="entry name" value="ZF_C3H1"/>
    <property type="match status" value="1"/>
</dbReference>
<feature type="region of interest" description="Disordered" evidence="9">
    <location>
        <begin position="1"/>
        <end position="25"/>
    </location>
</feature>
<dbReference type="Gene3D" id="1.10.510.10">
    <property type="entry name" value="Transferase(Phosphotransferase) domain 1"/>
    <property type="match status" value="1"/>
</dbReference>
<dbReference type="Proteomes" id="UP001172155">
    <property type="component" value="Unassembled WGS sequence"/>
</dbReference>
<evidence type="ECO:0000256" key="6">
    <source>
        <dbReference type="ARBA" id="ARBA00023054"/>
    </source>
</evidence>
<dbReference type="SUPFAM" id="SSF56112">
    <property type="entry name" value="Protein kinase-like (PK-like)"/>
    <property type="match status" value="1"/>
</dbReference>
<comment type="function">
    <text evidence="7">Regulatory subunit of the poly(A)-nuclease (PAN) deadenylation complex, one of two cytoplasmic mRNA deadenylases involved in mRNA turnover. PAN specifically shortens poly(A) tails of RNA and the activity is stimulated by poly(A)-binding protein PAB1. PAN deadenylation is followed by rapid degradation of the shortened mRNA tails by the CCR4-NOT complex. Deadenylated mRNAs are then degraded by two alternative mechanisms, namely exosome-mediated 3'-5' exonucleolytic degradation, or deadenlyation-dependent mRNA decaping and subsequent 5'-3' exonucleolytic degradation by XRN1. May also be involved in post-transcriptional maturation of mRNA poly(A) tails. PAN3 acts as a positive regulator for PAN activity, recruiting the catalytic subunit PAN2 to mRNA via its interaction with RNA and with PAB1.</text>
</comment>
<comment type="domain">
    <text evidence="7">Contains a pseudokinase domain. The protein kinase domain is predicted to be catalytically inactive because some of the residues important for catalytic activity are substituted and it lacks the equivalent of the binding site for a peptide substrate. However, it has retained an ATP-binding site and ATP-binding is required for mRNA degradation, stimulating the activity of the PAN2 nuclease in vitro. The nucleotide-binding site is juxtaposed to the RNase active site of PAN2 in the complex and may actually bind nucleosides of a poly(A) RNA rather than ATP, feeding the poly(A)-tail to the active site of the deadenylase and thus increasing the efficiency with which this distributive enzyme degrades oligo(A) RNAs.</text>
</comment>
<keyword evidence="8" id="KW-0863">Zinc-finger</keyword>
<evidence type="ECO:0000256" key="9">
    <source>
        <dbReference type="SAM" id="MobiDB-lite"/>
    </source>
</evidence>
<organism evidence="11 12">
    <name type="scientific">Schizothecium vesticola</name>
    <dbReference type="NCBI Taxonomy" id="314040"/>
    <lineage>
        <taxon>Eukaryota</taxon>
        <taxon>Fungi</taxon>
        <taxon>Dikarya</taxon>
        <taxon>Ascomycota</taxon>
        <taxon>Pezizomycotina</taxon>
        <taxon>Sordariomycetes</taxon>
        <taxon>Sordariomycetidae</taxon>
        <taxon>Sordariales</taxon>
        <taxon>Schizotheciaceae</taxon>
        <taxon>Schizothecium</taxon>
    </lineage>
</organism>
<dbReference type="GO" id="GO:0005524">
    <property type="term" value="F:ATP binding"/>
    <property type="evidence" value="ECO:0007669"/>
    <property type="project" value="UniProtKB-UniRule"/>
</dbReference>